<proteinExistence type="predicted"/>
<organism evidence="1 2">
    <name type="scientific">Winslowiella arboricola</name>
    <dbReference type="NCBI Taxonomy" id="2978220"/>
    <lineage>
        <taxon>Bacteria</taxon>
        <taxon>Pseudomonadati</taxon>
        <taxon>Pseudomonadota</taxon>
        <taxon>Gammaproteobacteria</taxon>
        <taxon>Enterobacterales</taxon>
        <taxon>Erwiniaceae</taxon>
        <taxon>Winslowiella</taxon>
    </lineage>
</organism>
<keyword evidence="2" id="KW-1185">Reference proteome</keyword>
<evidence type="ECO:0000313" key="2">
    <source>
        <dbReference type="Proteomes" id="UP001064262"/>
    </source>
</evidence>
<protein>
    <submittedName>
        <fullName evidence="1">Uncharacterized protein</fullName>
    </submittedName>
</protein>
<reference evidence="1" key="1">
    <citation type="submission" date="2022-09" db="EMBL/GenBank/DDBJ databases">
        <title>Winslowiella arboricola sp. nov., isolated from bleeding cankers on broadleaf hosts.</title>
        <authorList>
            <person name="Brady C."/>
            <person name="Kaur S."/>
            <person name="Crampton B."/>
            <person name="Maddock D."/>
            <person name="Arnold D."/>
            <person name="Denman S."/>
        </authorList>
    </citation>
    <scope>NUCLEOTIDE SEQUENCE</scope>
    <source>
        <strain evidence="1">BAC 15a-03b</strain>
    </source>
</reference>
<evidence type="ECO:0000313" key="1">
    <source>
        <dbReference type="EMBL" id="MCU5777587.1"/>
    </source>
</evidence>
<dbReference type="RefSeq" id="WP_267141171.1">
    <property type="nucleotide sequence ID" value="NZ_JAODIL010000053.1"/>
</dbReference>
<accession>A0A9J6PMD6</accession>
<dbReference type="EMBL" id="JAODIM010000039">
    <property type="protein sequence ID" value="MCU5777587.1"/>
    <property type="molecule type" value="Genomic_DNA"/>
</dbReference>
<dbReference type="AlphaFoldDB" id="A0A9J6PMD6"/>
<name>A0A9J6PMD6_9GAMM</name>
<comment type="caution">
    <text evidence="1">The sequence shown here is derived from an EMBL/GenBank/DDBJ whole genome shotgun (WGS) entry which is preliminary data.</text>
</comment>
<sequence>MNLEEISDNICNELIKSSYIDQADDIKRLMIKVLTLDVSDLIRNAAIDSLISRCHPKWLGDCYIKNITYKEWSDLVTKFNNKLNKEKQMKAGSNPKNQS</sequence>
<dbReference type="Proteomes" id="UP001064262">
    <property type="component" value="Unassembled WGS sequence"/>
</dbReference>
<gene>
    <name evidence="1" type="ORF">N5923_08790</name>
</gene>